<evidence type="ECO:0000313" key="3">
    <source>
        <dbReference type="Proteomes" id="UP000756132"/>
    </source>
</evidence>
<dbReference type="AlphaFoldDB" id="A0A9Q8PE20"/>
<accession>A0A9Q8PE20</accession>
<keyword evidence="3" id="KW-1185">Reference proteome</keyword>
<evidence type="ECO:0000259" key="1">
    <source>
        <dbReference type="Pfam" id="PF08386"/>
    </source>
</evidence>
<proteinExistence type="predicted"/>
<gene>
    <name evidence="2" type="ORF">CLAFUR5_11418</name>
</gene>
<reference evidence="2" key="2">
    <citation type="journal article" date="2022" name="Microb. Genom.">
        <title>A chromosome-scale genome assembly of the tomato pathogen Cladosporium fulvum reveals a compartmentalized genome architecture and the presence of a dispensable chromosome.</title>
        <authorList>
            <person name="Zaccaron A.Z."/>
            <person name="Chen L.H."/>
            <person name="Samaras A."/>
            <person name="Stergiopoulos I."/>
        </authorList>
    </citation>
    <scope>NUCLEOTIDE SEQUENCE</scope>
    <source>
        <strain evidence="2">Race5_Kim</strain>
    </source>
</reference>
<dbReference type="GeneID" id="71991296"/>
<reference evidence="2" key="1">
    <citation type="submission" date="2021-12" db="EMBL/GenBank/DDBJ databases">
        <authorList>
            <person name="Zaccaron A."/>
            <person name="Stergiopoulos I."/>
        </authorList>
    </citation>
    <scope>NUCLEOTIDE SEQUENCE</scope>
    <source>
        <strain evidence="2">Race5_Kim</strain>
    </source>
</reference>
<feature type="domain" description="Peptidase S33 tripeptidyl aminopeptidase-like C-terminal" evidence="1">
    <location>
        <begin position="29"/>
        <end position="130"/>
    </location>
</feature>
<name>A0A9Q8PE20_PASFU</name>
<evidence type="ECO:0000313" key="2">
    <source>
        <dbReference type="EMBL" id="UJO20734.1"/>
    </source>
</evidence>
<dbReference type="InterPro" id="IPR013595">
    <property type="entry name" value="Pept_S33_TAP-like_C"/>
</dbReference>
<dbReference type="Pfam" id="PF08386">
    <property type="entry name" value="Abhydrolase_4"/>
    <property type="match status" value="1"/>
</dbReference>
<dbReference type="Gene3D" id="3.40.50.1820">
    <property type="entry name" value="alpha/beta hydrolase"/>
    <property type="match status" value="1"/>
</dbReference>
<organism evidence="2 3">
    <name type="scientific">Passalora fulva</name>
    <name type="common">Tomato leaf mold</name>
    <name type="synonym">Cladosporium fulvum</name>
    <dbReference type="NCBI Taxonomy" id="5499"/>
    <lineage>
        <taxon>Eukaryota</taxon>
        <taxon>Fungi</taxon>
        <taxon>Dikarya</taxon>
        <taxon>Ascomycota</taxon>
        <taxon>Pezizomycotina</taxon>
        <taxon>Dothideomycetes</taxon>
        <taxon>Dothideomycetidae</taxon>
        <taxon>Mycosphaerellales</taxon>
        <taxon>Mycosphaerellaceae</taxon>
        <taxon>Fulvia</taxon>
    </lineage>
</organism>
<dbReference type="Proteomes" id="UP000756132">
    <property type="component" value="Chromosome 8"/>
</dbReference>
<dbReference type="RefSeq" id="XP_047765100.1">
    <property type="nucleotide sequence ID" value="XM_047910566.1"/>
</dbReference>
<dbReference type="SUPFAM" id="SSF53474">
    <property type="entry name" value="alpha/beta-Hydrolases"/>
    <property type="match status" value="1"/>
</dbReference>
<dbReference type="KEGG" id="ffu:CLAFUR5_11418"/>
<dbReference type="InterPro" id="IPR029058">
    <property type="entry name" value="AB_hydrolase_fold"/>
</dbReference>
<sequence>MDSAPYRQQDITKEEFKNYYQKRQQQSEWFSPSWARHRMSCIGIKEQPAWQFDFEISNKTAHPLLIIGNTHDTVTPIANARKVSTLFPGSVMLQQDSEGHCSHAMPSTCTAKHVRRYFQAGELPKLGSVCQPDYMPFIGQNPETRSTSSADPATDERLRHALETLSEPWLTV</sequence>
<dbReference type="OrthoDB" id="425534at2759"/>
<protein>
    <recommendedName>
        <fullName evidence="1">Peptidase S33 tripeptidyl aminopeptidase-like C-terminal domain-containing protein</fullName>
    </recommendedName>
</protein>
<dbReference type="EMBL" id="CP090170">
    <property type="protein sequence ID" value="UJO20734.1"/>
    <property type="molecule type" value="Genomic_DNA"/>
</dbReference>